<dbReference type="InterPro" id="IPR004294">
    <property type="entry name" value="Carotenoid_Oase"/>
</dbReference>
<feature type="binding site" evidence="7">
    <location>
        <position position="345"/>
    </location>
    <ligand>
        <name>Fe cation</name>
        <dbReference type="ChEBI" id="CHEBI:24875"/>
        <note>catalytic</note>
    </ligand>
</feature>
<keyword evidence="10" id="KW-1185">Reference proteome</keyword>
<comment type="similarity">
    <text evidence="1">Belongs to the carotenoid oxygenase family.</text>
</comment>
<dbReference type="Pfam" id="PF03055">
    <property type="entry name" value="RPE65"/>
    <property type="match status" value="1"/>
</dbReference>
<comment type="catalytic activity">
    <reaction evidence="6">
        <text>all-trans-zeaxanthin + 2 O2 = 4,9-dimethyldodeca-2,4,6,8,10-pentaenedial + 2 (3R)-hydroxy-beta-ionone</text>
        <dbReference type="Rhea" id="RHEA:26393"/>
        <dbReference type="ChEBI" id="CHEBI:15379"/>
        <dbReference type="ChEBI" id="CHEBI:27547"/>
        <dbReference type="ChEBI" id="CHEBI:53171"/>
        <dbReference type="ChEBI" id="CHEBI:53173"/>
        <dbReference type="EC" id="1.14.99.n4"/>
    </reaction>
</comment>
<evidence type="ECO:0000256" key="1">
    <source>
        <dbReference type="ARBA" id="ARBA00006787"/>
    </source>
</evidence>
<dbReference type="GO" id="GO:0009570">
    <property type="term" value="C:chloroplast stroma"/>
    <property type="evidence" value="ECO:0007669"/>
    <property type="project" value="TreeGrafter"/>
</dbReference>
<evidence type="ECO:0000256" key="8">
    <source>
        <dbReference type="SAM" id="MobiDB-lite"/>
    </source>
</evidence>
<evidence type="ECO:0000256" key="4">
    <source>
        <dbReference type="ARBA" id="ARBA00023004"/>
    </source>
</evidence>
<keyword evidence="3" id="KW-0560">Oxidoreductase</keyword>
<dbReference type="PANTHER" id="PTHR10543:SF89">
    <property type="entry name" value="CAROTENOID 9,10(9',10')-CLEAVAGE DIOXYGENASE 1"/>
    <property type="match status" value="1"/>
</dbReference>
<evidence type="ECO:0000256" key="2">
    <source>
        <dbReference type="ARBA" id="ARBA00022723"/>
    </source>
</evidence>
<dbReference type="GO" id="GO:0010436">
    <property type="term" value="F:carotenoid dioxygenase activity"/>
    <property type="evidence" value="ECO:0007669"/>
    <property type="project" value="TreeGrafter"/>
</dbReference>
<organism evidence="9 10">
    <name type="scientific">Apatococcus lobatus</name>
    <dbReference type="NCBI Taxonomy" id="904363"/>
    <lineage>
        <taxon>Eukaryota</taxon>
        <taxon>Viridiplantae</taxon>
        <taxon>Chlorophyta</taxon>
        <taxon>core chlorophytes</taxon>
        <taxon>Trebouxiophyceae</taxon>
        <taxon>Chlorellales</taxon>
        <taxon>Chlorellaceae</taxon>
        <taxon>Apatococcus</taxon>
    </lineage>
</organism>
<name>A0AAW1Q4X2_9CHLO</name>
<dbReference type="GO" id="GO:0016121">
    <property type="term" value="P:carotene catabolic process"/>
    <property type="evidence" value="ECO:0007669"/>
    <property type="project" value="TreeGrafter"/>
</dbReference>
<proteinExistence type="inferred from homology"/>
<keyword evidence="2 7" id="KW-0479">Metal-binding</keyword>
<gene>
    <name evidence="9" type="ORF">WJX74_006374</name>
</gene>
<evidence type="ECO:0000256" key="3">
    <source>
        <dbReference type="ARBA" id="ARBA00023002"/>
    </source>
</evidence>
<protein>
    <recommendedName>
        <fullName evidence="5">carotenoid 9,10-dioxygenase</fullName>
        <ecNumber evidence="5">1.14.99.n4</ecNumber>
    </recommendedName>
</protein>
<feature type="binding site" evidence="7">
    <location>
        <position position="532"/>
    </location>
    <ligand>
        <name>Fe cation</name>
        <dbReference type="ChEBI" id="CHEBI:24875"/>
        <note>catalytic</note>
    </ligand>
</feature>
<evidence type="ECO:0000256" key="6">
    <source>
        <dbReference type="ARBA" id="ARBA00048709"/>
    </source>
</evidence>
<evidence type="ECO:0000313" key="10">
    <source>
        <dbReference type="Proteomes" id="UP001438707"/>
    </source>
</evidence>
<feature type="binding site" evidence="7">
    <location>
        <position position="228"/>
    </location>
    <ligand>
        <name>Fe cation</name>
        <dbReference type="ChEBI" id="CHEBI:24875"/>
        <note>catalytic</note>
    </ligand>
</feature>
<dbReference type="PANTHER" id="PTHR10543">
    <property type="entry name" value="BETA-CAROTENE DIOXYGENASE"/>
    <property type="match status" value="1"/>
</dbReference>
<comment type="caution">
    <text evidence="9">The sequence shown here is derived from an EMBL/GenBank/DDBJ whole genome shotgun (WGS) entry which is preliminary data.</text>
</comment>
<keyword evidence="4 7" id="KW-0408">Iron</keyword>
<feature type="binding site" evidence="7">
    <location>
        <position position="276"/>
    </location>
    <ligand>
        <name>Fe cation</name>
        <dbReference type="ChEBI" id="CHEBI:24875"/>
        <note>catalytic</note>
    </ligand>
</feature>
<dbReference type="EMBL" id="JALJOS010000081">
    <property type="protein sequence ID" value="KAK9816287.1"/>
    <property type="molecule type" value="Genomic_DNA"/>
</dbReference>
<reference evidence="9 10" key="1">
    <citation type="journal article" date="2024" name="Nat. Commun.">
        <title>Phylogenomics reveals the evolutionary origins of lichenization in chlorophyte algae.</title>
        <authorList>
            <person name="Puginier C."/>
            <person name="Libourel C."/>
            <person name="Otte J."/>
            <person name="Skaloud P."/>
            <person name="Haon M."/>
            <person name="Grisel S."/>
            <person name="Petersen M."/>
            <person name="Berrin J.G."/>
            <person name="Delaux P.M."/>
            <person name="Dal Grande F."/>
            <person name="Keller J."/>
        </authorList>
    </citation>
    <scope>NUCLEOTIDE SEQUENCE [LARGE SCALE GENOMIC DNA]</scope>
    <source>
        <strain evidence="9 10">SAG 2145</strain>
    </source>
</reference>
<dbReference type="AlphaFoldDB" id="A0AAW1Q4X2"/>
<evidence type="ECO:0000313" key="9">
    <source>
        <dbReference type="EMBL" id="KAK9816287.1"/>
    </source>
</evidence>
<dbReference type="Proteomes" id="UP001438707">
    <property type="component" value="Unassembled WGS sequence"/>
</dbReference>
<feature type="region of interest" description="Disordered" evidence="8">
    <location>
        <begin position="1"/>
        <end position="29"/>
    </location>
</feature>
<comment type="cofactor">
    <cofactor evidence="7">
        <name>Fe(2+)</name>
        <dbReference type="ChEBI" id="CHEBI:29033"/>
    </cofactor>
    <text evidence="7">Binds 1 Fe(2+) ion per subunit.</text>
</comment>
<evidence type="ECO:0000256" key="7">
    <source>
        <dbReference type="PIRSR" id="PIRSR604294-1"/>
    </source>
</evidence>
<dbReference type="GO" id="GO:0046872">
    <property type="term" value="F:metal ion binding"/>
    <property type="evidence" value="ECO:0007669"/>
    <property type="project" value="UniProtKB-KW"/>
</dbReference>
<evidence type="ECO:0000256" key="5">
    <source>
        <dbReference type="ARBA" id="ARBA00039084"/>
    </source>
</evidence>
<sequence length="551" mass="61405">MPISADHRGSQVSASAASSTAVPQEGLPGNVFHQGAKALSWLEGRPSQRANDRFLHENFGPVYDELYEENLEVEGELPAALNGAFARNGPNPYFTPTGGYHWFDGDGMMHVVRIKDGKASYCNRFVNTLRLQQEKAAGHPVSIKIGDLRGTQSLFHVAGMTARGALNRDFSKVSTGTGNTALVFHAKKLLALHEADCPYHMRILCDGILETMQRYTFEGQLKHSFTAHPKVDRESGHMFFFGYSSEKPHVQYSVADATGHITHNVAFNLREPIMMHDFAVSQDYAIFLDVPLFFRPQEMISKDLSTALPWQYHQEAGARIGLLPKYATDASQLRWFDLPGFFAFHTANAWQEGPLVHLYLAAFDKFDLDFWNAGGRFPTADPKDGQAYLSEIILNTETGEASRHRVTADVGEFPGTAPHVSGRQNQFVYMPTNDDSKATAQSGAIKVDVLSSKQQVVGRISFGDRCFGGELVFVPRQQDISALQGEDDGYLMTFVYDEPKQMSFFVVYDAHTFSSKPVARVPMPQRVPFGFHGMFLSEQQLQSQDPAPRHH</sequence>
<dbReference type="EC" id="1.14.99.n4" evidence="5"/>
<accession>A0AAW1Q4X2</accession>